<dbReference type="InterPro" id="IPR013783">
    <property type="entry name" value="Ig-like_fold"/>
</dbReference>
<feature type="domain" description="MSP" evidence="6">
    <location>
        <begin position="2"/>
        <end position="67"/>
    </location>
</feature>
<dbReference type="GO" id="GO:0061817">
    <property type="term" value="P:endoplasmic reticulum-plasma membrane tethering"/>
    <property type="evidence" value="ECO:0007669"/>
    <property type="project" value="TreeGrafter"/>
</dbReference>
<dbReference type="Pfam" id="PF00635">
    <property type="entry name" value="Motile_Sperm"/>
    <property type="match status" value="1"/>
</dbReference>
<dbReference type="Gene3D" id="2.60.40.10">
    <property type="entry name" value="Immunoglobulins"/>
    <property type="match status" value="1"/>
</dbReference>
<dbReference type="PROSITE" id="PS50202">
    <property type="entry name" value="MSP"/>
    <property type="match status" value="1"/>
</dbReference>
<dbReference type="GO" id="GO:0005789">
    <property type="term" value="C:endoplasmic reticulum membrane"/>
    <property type="evidence" value="ECO:0007669"/>
    <property type="project" value="InterPro"/>
</dbReference>
<dbReference type="VEuPathDB" id="FungiDB:RhiirFUN_011168"/>
<name>U9URR0_RHIID</name>
<reference evidence="7" key="1">
    <citation type="submission" date="2013-07" db="EMBL/GenBank/DDBJ databases">
        <title>The genome of an arbuscular mycorrhizal fungus provides insights into the evolution of the oldest plant symbiosis.</title>
        <authorList>
            <consortium name="DOE Joint Genome Institute"/>
            <person name="Tisserant E."/>
            <person name="Malbreil M."/>
            <person name="Kuo A."/>
            <person name="Kohler A."/>
            <person name="Symeonidi A."/>
            <person name="Balestrini R."/>
            <person name="Charron P."/>
            <person name="Duensing N."/>
            <person name="Frei-dit-Frey N."/>
            <person name="Gianinazzi-Pearson V."/>
            <person name="Gilbert B."/>
            <person name="Handa Y."/>
            <person name="Hijri M."/>
            <person name="Kaul R."/>
            <person name="Kawaguchi M."/>
            <person name="Krajinski F."/>
            <person name="Lammers P."/>
            <person name="Lapierre D."/>
            <person name="Masclaux F.G."/>
            <person name="Murat C."/>
            <person name="Morin E."/>
            <person name="Ndikumana S."/>
            <person name="Pagni M."/>
            <person name="Petitpierre D."/>
            <person name="Requena N."/>
            <person name="Rosikiewicz P."/>
            <person name="Riley R."/>
            <person name="Saito K."/>
            <person name="San Clemente H."/>
            <person name="Shapiro H."/>
            <person name="van Tuinen D."/>
            <person name="Becard G."/>
            <person name="Bonfante P."/>
            <person name="Paszkowski U."/>
            <person name="Shachar-Hill Y."/>
            <person name="Young J.P."/>
            <person name="Sanders I.R."/>
            <person name="Henrissat B."/>
            <person name="Rensing S.A."/>
            <person name="Grigoriev I.V."/>
            <person name="Corradi N."/>
            <person name="Roux C."/>
            <person name="Martin F."/>
        </authorList>
    </citation>
    <scope>NUCLEOTIDE SEQUENCE</scope>
    <source>
        <strain evidence="7">DAOM 197198</strain>
    </source>
</reference>
<organism evidence="7">
    <name type="scientific">Rhizophagus irregularis (strain DAOM 181602 / DAOM 197198 / MUCL 43194)</name>
    <name type="common">Arbuscular mycorrhizal fungus</name>
    <name type="synonym">Glomus intraradices</name>
    <dbReference type="NCBI Taxonomy" id="747089"/>
    <lineage>
        <taxon>Eukaryota</taxon>
        <taxon>Fungi</taxon>
        <taxon>Fungi incertae sedis</taxon>
        <taxon>Mucoromycota</taxon>
        <taxon>Glomeromycotina</taxon>
        <taxon>Glomeromycetes</taxon>
        <taxon>Glomerales</taxon>
        <taxon>Glomeraceae</taxon>
        <taxon>Rhizophagus</taxon>
    </lineage>
</organism>
<evidence type="ECO:0000259" key="6">
    <source>
        <dbReference type="PROSITE" id="PS50202"/>
    </source>
</evidence>
<evidence type="ECO:0000256" key="4">
    <source>
        <dbReference type="ARBA" id="ARBA00022989"/>
    </source>
</evidence>
<evidence type="ECO:0000256" key="3">
    <source>
        <dbReference type="ARBA" id="ARBA00022692"/>
    </source>
</evidence>
<dbReference type="AlphaFoldDB" id="U9URR0"/>
<dbReference type="GO" id="GO:0033149">
    <property type="term" value="F:FFAT motif binding"/>
    <property type="evidence" value="ECO:0007669"/>
    <property type="project" value="TreeGrafter"/>
</dbReference>
<dbReference type="InterPro" id="IPR008962">
    <property type="entry name" value="PapD-like_sf"/>
</dbReference>
<comment type="subcellular location">
    <subcellularLocation>
        <location evidence="1">Membrane</location>
        <topology evidence="1">Single-pass type IV membrane protein</topology>
    </subcellularLocation>
</comment>
<dbReference type="InterPro" id="IPR016763">
    <property type="entry name" value="VAP"/>
</dbReference>
<sequence>MSVKLEPPSQLAFHRPFTQLVKEVLVVRNPNPEPVAFKVKTTAPKQYCVRPNSGRIEANGSVDVQGI</sequence>
<evidence type="ECO:0000256" key="5">
    <source>
        <dbReference type="ARBA" id="ARBA00023136"/>
    </source>
</evidence>
<evidence type="ECO:0000313" key="7">
    <source>
        <dbReference type="EMBL" id="ESA23089.1"/>
    </source>
</evidence>
<dbReference type="EMBL" id="KI275032">
    <property type="protein sequence ID" value="ESA23089.1"/>
    <property type="molecule type" value="Genomic_DNA"/>
</dbReference>
<comment type="similarity">
    <text evidence="2">Belongs to the VAMP-associated protein (VAP) (TC 9.B.17) family.</text>
</comment>
<gene>
    <name evidence="7" type="ORF">GLOINDRAFT_15779</name>
</gene>
<dbReference type="PANTHER" id="PTHR10809">
    <property type="entry name" value="VESICLE-ASSOCIATED MEMBRANE PROTEIN-ASSOCIATED PROTEIN"/>
    <property type="match status" value="1"/>
</dbReference>
<keyword evidence="5" id="KW-0472">Membrane</keyword>
<dbReference type="HOGENOM" id="CLU_2813632_0_0_1"/>
<dbReference type="GO" id="GO:0090158">
    <property type="term" value="P:endoplasmic reticulum membrane organization"/>
    <property type="evidence" value="ECO:0007669"/>
    <property type="project" value="TreeGrafter"/>
</dbReference>
<dbReference type="GO" id="GO:0005886">
    <property type="term" value="C:plasma membrane"/>
    <property type="evidence" value="ECO:0007669"/>
    <property type="project" value="TreeGrafter"/>
</dbReference>
<proteinExistence type="inferred from homology"/>
<keyword evidence="3" id="KW-0812">Transmembrane</keyword>
<dbReference type="eggNOG" id="KOG0439">
    <property type="taxonomic scope" value="Eukaryota"/>
</dbReference>
<dbReference type="InterPro" id="IPR000535">
    <property type="entry name" value="MSP_dom"/>
</dbReference>
<accession>U9URR0</accession>
<keyword evidence="4" id="KW-1133">Transmembrane helix</keyword>
<evidence type="ECO:0000256" key="1">
    <source>
        <dbReference type="ARBA" id="ARBA00004211"/>
    </source>
</evidence>
<dbReference type="SUPFAM" id="SSF49354">
    <property type="entry name" value="PapD-like"/>
    <property type="match status" value="1"/>
</dbReference>
<dbReference type="PANTHER" id="PTHR10809:SF6">
    <property type="entry name" value="AT11025P-RELATED"/>
    <property type="match status" value="1"/>
</dbReference>
<evidence type="ECO:0000256" key="2">
    <source>
        <dbReference type="ARBA" id="ARBA00008932"/>
    </source>
</evidence>
<protein>
    <recommendedName>
        <fullName evidence="6">MSP domain-containing protein</fullName>
    </recommendedName>
</protein>